<dbReference type="SUPFAM" id="SSF56801">
    <property type="entry name" value="Acetyl-CoA synthetase-like"/>
    <property type="match status" value="1"/>
</dbReference>
<protein>
    <submittedName>
        <fullName evidence="3">Class I adenylate-forming enzyme family protein</fullName>
    </submittedName>
</protein>
<dbReference type="InterPro" id="IPR000873">
    <property type="entry name" value="AMP-dep_synth/lig_dom"/>
</dbReference>
<dbReference type="Pfam" id="PF13193">
    <property type="entry name" value="AMP-binding_C"/>
    <property type="match status" value="1"/>
</dbReference>
<dbReference type="Gene3D" id="3.40.50.12780">
    <property type="entry name" value="N-terminal domain of ligase-like"/>
    <property type="match status" value="1"/>
</dbReference>
<dbReference type="InterPro" id="IPR025110">
    <property type="entry name" value="AMP-bd_C"/>
</dbReference>
<dbReference type="PROSITE" id="PS00455">
    <property type="entry name" value="AMP_BINDING"/>
    <property type="match status" value="1"/>
</dbReference>
<evidence type="ECO:0000259" key="2">
    <source>
        <dbReference type="Pfam" id="PF13193"/>
    </source>
</evidence>
<dbReference type="Gene3D" id="3.30.300.30">
    <property type="match status" value="1"/>
</dbReference>
<proteinExistence type="predicted"/>
<dbReference type="PANTHER" id="PTHR43767:SF1">
    <property type="entry name" value="NONRIBOSOMAL PEPTIDE SYNTHASE PES1 (EUROFUNG)-RELATED"/>
    <property type="match status" value="1"/>
</dbReference>
<comment type="caution">
    <text evidence="3">The sequence shown here is derived from an EMBL/GenBank/DDBJ whole genome shotgun (WGS) entry which is preliminary data.</text>
</comment>
<dbReference type="InterPro" id="IPR045851">
    <property type="entry name" value="AMP-bd_C_sf"/>
</dbReference>
<feature type="domain" description="AMP-dependent synthetase/ligase" evidence="1">
    <location>
        <begin position="16"/>
        <end position="350"/>
    </location>
</feature>
<evidence type="ECO:0000313" key="3">
    <source>
        <dbReference type="EMBL" id="MFC6236970.1"/>
    </source>
</evidence>
<evidence type="ECO:0000313" key="4">
    <source>
        <dbReference type="Proteomes" id="UP001596138"/>
    </source>
</evidence>
<dbReference type="InterPro" id="IPR020845">
    <property type="entry name" value="AMP-binding_CS"/>
</dbReference>
<sequence length="496" mass="52797">MAGAASTLVSWIGAVVRAHPNDPAVIYEGQTWTYKELWQRSAVIARELLASGVRRGEAVGLVGANEAVYIATYFGIMRAGATAVPLNAMLDAASLRDQLVIVEARTVFVGLVDAEVRDELSESFRTLPMGGSGEPSPRSSLPALGSSTPCSIMMTSGSTGRPKGAVHSQGTMLHAAMQLGSVFPFGSGQRGVVFLPLYACIPEQVLPMLCMGGALEILPRFDIERVADACSRATTFDAVPTIMGRLIEHAPLEKLAKLEWVLFASEPMPPALLHRWWDELPTVETHQFYGMTEILPLTAAPHWILRAEPSTVGRAFPTTRLEVQADDGSGHSDGQGELVGSSPARLLSYYNDQDATARALSSDGAFHTGDLGRIGDDGLVYLTGRLKDVIISGGINIAPAEIEHVACNHPDVLSAIVVGIPSERWGETPVVVAVAKPGRRLTADDILAHCRDNLSSYKRPSGAAVVPTIPVTGIGKAAKSSVRQQIMDGVIQLVRA</sequence>
<organism evidence="3 4">
    <name type="scientific">Longivirga aurantiaca</name>
    <dbReference type="NCBI Taxonomy" id="1837743"/>
    <lineage>
        <taxon>Bacteria</taxon>
        <taxon>Bacillati</taxon>
        <taxon>Actinomycetota</taxon>
        <taxon>Actinomycetes</taxon>
        <taxon>Sporichthyales</taxon>
        <taxon>Sporichthyaceae</taxon>
        <taxon>Longivirga</taxon>
    </lineage>
</organism>
<gene>
    <name evidence="3" type="ORF">ACFQGU_03720</name>
</gene>
<dbReference type="PANTHER" id="PTHR43767">
    <property type="entry name" value="LONG-CHAIN-FATTY-ACID--COA LIGASE"/>
    <property type="match status" value="1"/>
</dbReference>
<accession>A0ABW1SY99</accession>
<name>A0ABW1SY99_9ACTN</name>
<evidence type="ECO:0000259" key="1">
    <source>
        <dbReference type="Pfam" id="PF00501"/>
    </source>
</evidence>
<dbReference type="InterPro" id="IPR050237">
    <property type="entry name" value="ATP-dep_AMP-bd_enzyme"/>
</dbReference>
<dbReference type="InterPro" id="IPR042099">
    <property type="entry name" value="ANL_N_sf"/>
</dbReference>
<dbReference type="Proteomes" id="UP001596138">
    <property type="component" value="Unassembled WGS sequence"/>
</dbReference>
<keyword evidence="4" id="KW-1185">Reference proteome</keyword>
<dbReference type="RefSeq" id="WP_386764018.1">
    <property type="nucleotide sequence ID" value="NZ_JBHSTI010000006.1"/>
</dbReference>
<reference evidence="4" key="1">
    <citation type="journal article" date="2019" name="Int. J. Syst. Evol. Microbiol.">
        <title>The Global Catalogue of Microorganisms (GCM) 10K type strain sequencing project: providing services to taxonomists for standard genome sequencing and annotation.</title>
        <authorList>
            <consortium name="The Broad Institute Genomics Platform"/>
            <consortium name="The Broad Institute Genome Sequencing Center for Infectious Disease"/>
            <person name="Wu L."/>
            <person name="Ma J."/>
        </authorList>
    </citation>
    <scope>NUCLEOTIDE SEQUENCE [LARGE SCALE GENOMIC DNA]</scope>
    <source>
        <strain evidence="4">CGMCC 4.7317</strain>
    </source>
</reference>
<feature type="domain" description="AMP-binding enzyme C-terminal" evidence="2">
    <location>
        <begin position="401"/>
        <end position="476"/>
    </location>
</feature>
<dbReference type="Pfam" id="PF00501">
    <property type="entry name" value="AMP-binding"/>
    <property type="match status" value="1"/>
</dbReference>
<dbReference type="EMBL" id="JBHSTI010000006">
    <property type="protein sequence ID" value="MFC6236970.1"/>
    <property type="molecule type" value="Genomic_DNA"/>
</dbReference>